<evidence type="ECO:0000259" key="10">
    <source>
        <dbReference type="PROSITE" id="PS51767"/>
    </source>
</evidence>
<dbReference type="InterPro" id="IPR034164">
    <property type="entry name" value="Pepsin-like_dom"/>
</dbReference>
<keyword evidence="9" id="KW-0472">Membrane</keyword>
<dbReference type="PROSITE" id="PS51767">
    <property type="entry name" value="PEPTIDASE_A1"/>
    <property type="match status" value="1"/>
</dbReference>
<evidence type="ECO:0000256" key="7">
    <source>
        <dbReference type="PIRSR" id="PIRSR601461-1"/>
    </source>
</evidence>
<evidence type="ECO:0000256" key="9">
    <source>
        <dbReference type="SAM" id="Phobius"/>
    </source>
</evidence>
<keyword evidence="9" id="KW-0812">Transmembrane</keyword>
<dbReference type="InterPro" id="IPR009030">
    <property type="entry name" value="Growth_fac_rcpt_cys_sf"/>
</dbReference>
<feature type="transmembrane region" description="Helical" evidence="9">
    <location>
        <begin position="222"/>
        <end position="244"/>
    </location>
</feature>
<evidence type="ECO:0000256" key="8">
    <source>
        <dbReference type="SAM" id="MobiDB-lite"/>
    </source>
</evidence>
<dbReference type="SUPFAM" id="SSF50630">
    <property type="entry name" value="Acid proteases"/>
    <property type="match status" value="1"/>
</dbReference>
<evidence type="ECO:0000256" key="4">
    <source>
        <dbReference type="ARBA" id="ARBA00022750"/>
    </source>
</evidence>
<dbReference type="GO" id="GO:0004190">
    <property type="term" value="F:aspartic-type endopeptidase activity"/>
    <property type="evidence" value="ECO:0007669"/>
    <property type="project" value="UniProtKB-KW"/>
</dbReference>
<feature type="transmembrane region" description="Helical" evidence="9">
    <location>
        <begin position="123"/>
        <end position="141"/>
    </location>
</feature>
<feature type="non-terminal residue" evidence="11">
    <location>
        <position position="1"/>
    </location>
</feature>
<evidence type="ECO:0000256" key="6">
    <source>
        <dbReference type="ARBA" id="ARBA00023145"/>
    </source>
</evidence>
<feature type="transmembrane region" description="Helical" evidence="9">
    <location>
        <begin position="153"/>
        <end position="178"/>
    </location>
</feature>
<feature type="compositionally biased region" description="Basic and acidic residues" evidence="8">
    <location>
        <begin position="828"/>
        <end position="839"/>
    </location>
</feature>
<keyword evidence="4" id="KW-0064">Aspartyl protease</keyword>
<dbReference type="PANTHER" id="PTHR47965">
    <property type="entry name" value="ASPARTYL PROTEASE-RELATED"/>
    <property type="match status" value="1"/>
</dbReference>
<comment type="caution">
    <text evidence="11">The sequence shown here is derived from an EMBL/GenBank/DDBJ whole genome shotgun (WGS) entry which is preliminary data.</text>
</comment>
<keyword evidence="2" id="KW-0645">Protease</keyword>
<dbReference type="InterPro" id="IPR001461">
    <property type="entry name" value="Aspartic_peptidase_A1"/>
</dbReference>
<dbReference type="Proteomes" id="UP000553632">
    <property type="component" value="Unassembled WGS sequence"/>
</dbReference>
<evidence type="ECO:0000256" key="1">
    <source>
        <dbReference type="ARBA" id="ARBA00007447"/>
    </source>
</evidence>
<evidence type="ECO:0000313" key="11">
    <source>
        <dbReference type="EMBL" id="KAF4713619.1"/>
    </source>
</evidence>
<dbReference type="GO" id="GO:0006508">
    <property type="term" value="P:proteolysis"/>
    <property type="evidence" value="ECO:0007669"/>
    <property type="project" value="UniProtKB-KW"/>
</dbReference>
<dbReference type="CDD" id="cd05471">
    <property type="entry name" value="pepsin_like"/>
    <property type="match status" value="1"/>
</dbReference>
<feature type="active site" evidence="7">
    <location>
        <position position="701"/>
    </location>
</feature>
<name>A0A7J6QY55_PEROL</name>
<dbReference type="Pfam" id="PF00026">
    <property type="entry name" value="Asp"/>
    <property type="match status" value="1"/>
</dbReference>
<keyword evidence="9" id="KW-1133">Transmembrane helix</keyword>
<dbReference type="InterPro" id="IPR021109">
    <property type="entry name" value="Peptidase_aspartic_dom_sf"/>
</dbReference>
<feature type="active site" evidence="7">
    <location>
        <position position="513"/>
    </location>
</feature>
<feature type="transmembrane region" description="Helical" evidence="9">
    <location>
        <begin position="457"/>
        <end position="478"/>
    </location>
</feature>
<sequence length="848" mass="93910">TVQPIIGRQPRPAATFDADLCICLSLCEPCPSGMDCPGGWVNRDTPSEDTKYHAQPSVRPGMWASISAKYQPYKCVSYFECPGGPAGACAPWRTGTACTKCVEGFFRFNGACLECSPGHRSTLVAMLALMAIFCYATYHMTGGSTMLHQLTTLLGVTMSLGNIVTYLQMMGLFGIILFDWHLSSVDGKAWSSLLTVLRLALFDFGEALALDCWSSNISPLGVYIARMLIPLLLYGMMTFVWFCIQFKRYRLVTSIGRSYNWEHLSLANSIGQITQALFIPIVVSSLAPLQCFSHPSRDARSVLQYPEQLCEGSDYWAMVGVGIACFVVFVVGFVCLVFWATLWVGGLCETDPSYMKRFRFLFYRFRQDRYYWPTIIVTRNLALSLVPFIKVDDIHLKILLFDMVISAALVMQFKFWPWRSHLLNWSEVVSQALMLLTTIISAVFIPRQGELSSGKSAVNALLVFLIITGAIIVNAQLVRLPVLLTEESWKDQYDYSLIVPIKADGQDLNLLVDTGTHELFFLSKGWLEESEGLGACEASVYGCYQCTTDLCDAEVNEIEFCDGDCLSIVPLTGNLTIGGQEVPGVKFGLVQEYSGSMAPHASLGLAPQPEEDEDDYIPLLDQLVMKRVINSTDFSIVFNPGNLSEGELILGGLDPGRYRGPMSFVPLKDGYNTWTVGLKSIQVVGNAIPIPLTGDLPISIDSGTTGLYLPRKVFDSLVTTINSSLKPTGRRVDLKGSSRDIPALRDCGDREFLPPLQLSLDSSDGRDLTVSVPQELYVEVYNTLAGPLCALAFRVRMDDVQEIAIGLTLLRKYYVYLQYDQRRVGFAETKPKNKADPPSKGHTALRPN</sequence>
<evidence type="ECO:0000256" key="5">
    <source>
        <dbReference type="ARBA" id="ARBA00022801"/>
    </source>
</evidence>
<reference evidence="11 12" key="1">
    <citation type="submission" date="2020-04" db="EMBL/GenBank/DDBJ databases">
        <title>Perkinsus olseni comparative genomics.</title>
        <authorList>
            <person name="Bogema D.R."/>
        </authorList>
    </citation>
    <scope>NUCLEOTIDE SEQUENCE [LARGE SCALE GENOMIC DNA]</scope>
    <source>
        <strain evidence="11 12">ATCC PRA-207</strain>
    </source>
</reference>
<gene>
    <name evidence="11" type="ORF">FOZ63_005782</name>
</gene>
<protein>
    <recommendedName>
        <fullName evidence="10">Peptidase A1 domain-containing protein</fullName>
    </recommendedName>
</protein>
<feature type="transmembrane region" description="Helical" evidence="9">
    <location>
        <begin position="395"/>
        <end position="416"/>
    </location>
</feature>
<keyword evidence="5" id="KW-0378">Hydrolase</keyword>
<accession>A0A7J6QY55</accession>
<keyword evidence="3" id="KW-0732">Signal</keyword>
<feature type="transmembrane region" description="Helical" evidence="9">
    <location>
        <begin position="315"/>
        <end position="348"/>
    </location>
</feature>
<dbReference type="InterPro" id="IPR033121">
    <property type="entry name" value="PEPTIDASE_A1"/>
</dbReference>
<feature type="region of interest" description="Disordered" evidence="8">
    <location>
        <begin position="828"/>
        <end position="848"/>
    </location>
</feature>
<organism evidence="11 12">
    <name type="scientific">Perkinsus olseni</name>
    <name type="common">Perkinsus atlanticus</name>
    <dbReference type="NCBI Taxonomy" id="32597"/>
    <lineage>
        <taxon>Eukaryota</taxon>
        <taxon>Sar</taxon>
        <taxon>Alveolata</taxon>
        <taxon>Perkinsozoa</taxon>
        <taxon>Perkinsea</taxon>
        <taxon>Perkinsida</taxon>
        <taxon>Perkinsidae</taxon>
        <taxon>Perkinsus</taxon>
    </lineage>
</organism>
<feature type="transmembrane region" description="Helical" evidence="9">
    <location>
        <begin position="428"/>
        <end position="445"/>
    </location>
</feature>
<comment type="similarity">
    <text evidence="1">Belongs to the peptidase A1 family.</text>
</comment>
<dbReference type="EMBL" id="JABANO010029390">
    <property type="protein sequence ID" value="KAF4713619.1"/>
    <property type="molecule type" value="Genomic_DNA"/>
</dbReference>
<evidence type="ECO:0000256" key="2">
    <source>
        <dbReference type="ARBA" id="ARBA00022670"/>
    </source>
</evidence>
<dbReference type="Gene3D" id="2.40.70.10">
    <property type="entry name" value="Acid Proteases"/>
    <property type="match status" value="2"/>
</dbReference>
<evidence type="ECO:0000313" key="12">
    <source>
        <dbReference type="Proteomes" id="UP000553632"/>
    </source>
</evidence>
<keyword evidence="12" id="KW-1185">Reference proteome</keyword>
<proteinExistence type="inferred from homology"/>
<keyword evidence="6" id="KW-0865">Zymogen</keyword>
<feature type="domain" description="Peptidase A1" evidence="10">
    <location>
        <begin position="495"/>
        <end position="827"/>
    </location>
</feature>
<dbReference type="SUPFAM" id="SSF57184">
    <property type="entry name" value="Growth factor receptor domain"/>
    <property type="match status" value="1"/>
</dbReference>
<dbReference type="PANTHER" id="PTHR47965:SF12">
    <property type="entry name" value="ASPARTIC PROTEINASE 3-RELATED"/>
    <property type="match status" value="1"/>
</dbReference>
<evidence type="ECO:0000256" key="3">
    <source>
        <dbReference type="ARBA" id="ARBA00022729"/>
    </source>
</evidence>
<feature type="transmembrane region" description="Helical" evidence="9">
    <location>
        <begin position="369"/>
        <end position="389"/>
    </location>
</feature>
<dbReference type="AlphaFoldDB" id="A0A7J6QY55"/>